<dbReference type="AlphaFoldDB" id="A0AAJ0GQA8"/>
<evidence type="ECO:0000313" key="2">
    <source>
        <dbReference type="EMBL" id="KAK3304164.1"/>
    </source>
</evidence>
<organism evidence="2 3">
    <name type="scientific">Chaetomium strumarium</name>
    <dbReference type="NCBI Taxonomy" id="1170767"/>
    <lineage>
        <taxon>Eukaryota</taxon>
        <taxon>Fungi</taxon>
        <taxon>Dikarya</taxon>
        <taxon>Ascomycota</taxon>
        <taxon>Pezizomycotina</taxon>
        <taxon>Sordariomycetes</taxon>
        <taxon>Sordariomycetidae</taxon>
        <taxon>Sordariales</taxon>
        <taxon>Chaetomiaceae</taxon>
        <taxon>Chaetomium</taxon>
    </lineage>
</organism>
<dbReference type="GeneID" id="87883813"/>
<sequence>MASSRSARAAPSAGPAYRPYFGVEIEIFVKLRDGLEQRLKDIHHDRYNGRAYQNLPAYYQQWNFTLSNAADNGSREIAEQKAKQRLCVGLAVEHLIKEVLGKNNGWACKPDASLREFEIKDAESRWKWWGIEIVSPAMSTSRPWRTEIESVFKAVGKEFEFWTHECCSTHVHVSPGPDKKTKYRLSDLVDKAKGAYLWEEALCELIEPKRRKSVWARPNHKVYAGLEYANVANYGWKVVFDELENAAMDGTERFLNRMRGGPVGTSDCTRYVSTSFHPTDRLGTVELRRQAGSASATTVIYRVLFAVTLHVSGLSYPYAKASDRRDHPTAQELIAELSYCMGQLPKTCSSTSFINWLRWCVARYAGGYQPSELETNVHEMKLRLGAVYPNVNLPARTRPQGPSIPDATSRDSPSGSRTITRPAPTPTHAASPPPSRPVAGIVRYDLPERPAPRRDSRDGRARSPPPPATQGRRAVSRPPPGSSSRAAPEARAQLIALDETRAGRSRRPLS</sequence>
<name>A0AAJ0GQA8_9PEZI</name>
<dbReference type="PANTHER" id="PTHR36847">
    <property type="entry name" value="AMIDOLIGASE ENZYME"/>
    <property type="match status" value="1"/>
</dbReference>
<comment type="caution">
    <text evidence="2">The sequence shown here is derived from an EMBL/GenBank/DDBJ whole genome shotgun (WGS) entry which is preliminary data.</text>
</comment>
<gene>
    <name evidence="2" type="ORF">B0T15DRAFT_398996</name>
</gene>
<dbReference type="PANTHER" id="PTHR36847:SF1">
    <property type="entry name" value="AMIDOLIGASE ENZYME"/>
    <property type="match status" value="1"/>
</dbReference>
<proteinExistence type="predicted"/>
<feature type="compositionally biased region" description="Basic and acidic residues" evidence="1">
    <location>
        <begin position="445"/>
        <end position="461"/>
    </location>
</feature>
<feature type="compositionally biased region" description="Low complexity" evidence="1">
    <location>
        <begin position="482"/>
        <end position="492"/>
    </location>
</feature>
<keyword evidence="3" id="KW-1185">Reference proteome</keyword>
<evidence type="ECO:0000256" key="1">
    <source>
        <dbReference type="SAM" id="MobiDB-lite"/>
    </source>
</evidence>
<dbReference type="EMBL" id="JAUDZG010000005">
    <property type="protein sequence ID" value="KAK3304164.1"/>
    <property type="molecule type" value="Genomic_DNA"/>
</dbReference>
<reference evidence="2" key="2">
    <citation type="submission" date="2023-06" db="EMBL/GenBank/DDBJ databases">
        <authorList>
            <consortium name="Lawrence Berkeley National Laboratory"/>
            <person name="Mondo S.J."/>
            <person name="Hensen N."/>
            <person name="Bonometti L."/>
            <person name="Westerberg I."/>
            <person name="Brannstrom I.O."/>
            <person name="Guillou S."/>
            <person name="Cros-Aarteil S."/>
            <person name="Calhoun S."/>
            <person name="Haridas S."/>
            <person name="Kuo A."/>
            <person name="Pangilinan J."/>
            <person name="Riley R."/>
            <person name="Labutti K."/>
            <person name="Andreopoulos B."/>
            <person name="Lipzen A."/>
            <person name="Chen C."/>
            <person name="Yanf M."/>
            <person name="Daum C."/>
            <person name="Ng V."/>
            <person name="Clum A."/>
            <person name="Steindorff A."/>
            <person name="Ohm R."/>
            <person name="Martin F."/>
            <person name="Silar P."/>
            <person name="Natvig D."/>
            <person name="Lalanne C."/>
            <person name="Gautier V."/>
            <person name="Ament-Velasquez S.L."/>
            <person name="Kruys A."/>
            <person name="Hutchinson M.I."/>
            <person name="Powell A.J."/>
            <person name="Barry K."/>
            <person name="Miller A.N."/>
            <person name="Grigoriev I.V."/>
            <person name="Debuchy R."/>
            <person name="Gladieux P."/>
            <person name="Thoren M.H."/>
            <person name="Johannesson H."/>
        </authorList>
    </citation>
    <scope>NUCLEOTIDE SEQUENCE</scope>
    <source>
        <strain evidence="2">CBS 333.67</strain>
    </source>
</reference>
<protein>
    <submittedName>
        <fullName evidence="2">Uncharacterized protein</fullName>
    </submittedName>
</protein>
<reference evidence="2" key="1">
    <citation type="journal article" date="2023" name="Mol. Phylogenet. Evol.">
        <title>Genome-scale phylogeny and comparative genomics of the fungal order Sordariales.</title>
        <authorList>
            <person name="Hensen N."/>
            <person name="Bonometti L."/>
            <person name="Westerberg I."/>
            <person name="Brannstrom I.O."/>
            <person name="Guillou S."/>
            <person name="Cros-Aarteil S."/>
            <person name="Calhoun S."/>
            <person name="Haridas S."/>
            <person name="Kuo A."/>
            <person name="Mondo S."/>
            <person name="Pangilinan J."/>
            <person name="Riley R."/>
            <person name="LaButti K."/>
            <person name="Andreopoulos B."/>
            <person name="Lipzen A."/>
            <person name="Chen C."/>
            <person name="Yan M."/>
            <person name="Daum C."/>
            <person name="Ng V."/>
            <person name="Clum A."/>
            <person name="Steindorff A."/>
            <person name="Ohm R.A."/>
            <person name="Martin F."/>
            <person name="Silar P."/>
            <person name="Natvig D.O."/>
            <person name="Lalanne C."/>
            <person name="Gautier V."/>
            <person name="Ament-Velasquez S.L."/>
            <person name="Kruys A."/>
            <person name="Hutchinson M.I."/>
            <person name="Powell A.J."/>
            <person name="Barry K."/>
            <person name="Miller A.N."/>
            <person name="Grigoriev I.V."/>
            <person name="Debuchy R."/>
            <person name="Gladieux P."/>
            <person name="Hiltunen Thoren M."/>
            <person name="Johannesson H."/>
        </authorList>
    </citation>
    <scope>NUCLEOTIDE SEQUENCE</scope>
    <source>
        <strain evidence="2">CBS 333.67</strain>
    </source>
</reference>
<dbReference type="RefSeq" id="XP_062719944.1">
    <property type="nucleotide sequence ID" value="XM_062864984.1"/>
</dbReference>
<evidence type="ECO:0000313" key="3">
    <source>
        <dbReference type="Proteomes" id="UP001273166"/>
    </source>
</evidence>
<dbReference type="Pfam" id="PF12224">
    <property type="entry name" value="Amidoligase_2"/>
    <property type="match status" value="1"/>
</dbReference>
<accession>A0AAJ0GQA8</accession>
<feature type="compositionally biased region" description="Low complexity" evidence="1">
    <location>
        <begin position="416"/>
        <end position="430"/>
    </location>
</feature>
<feature type="region of interest" description="Disordered" evidence="1">
    <location>
        <begin position="393"/>
        <end position="510"/>
    </location>
</feature>
<dbReference type="Proteomes" id="UP001273166">
    <property type="component" value="Unassembled WGS sequence"/>
</dbReference>
<dbReference type="InterPro" id="IPR022025">
    <property type="entry name" value="Amidoligase_2"/>
</dbReference>